<evidence type="ECO:0000259" key="1">
    <source>
        <dbReference type="Pfam" id="PF00561"/>
    </source>
</evidence>
<dbReference type="Pfam" id="PF00561">
    <property type="entry name" value="Abhydrolase_1"/>
    <property type="match status" value="1"/>
</dbReference>
<dbReference type="PANTHER" id="PTHR46438:SF2">
    <property type="entry name" value="ALPHA_BETA-HYDROLASES SUPERFAMILY PROTEIN"/>
    <property type="match status" value="1"/>
</dbReference>
<sequence length="319" mass="35827">MNLKKKLFKSAFYSTLSVGAIYGINKIINCICTIDDLLSTTACEYYESSFGKVCYTKEGEGTPLLLIHDLNVCSSLNEWDKVVSELAKNHTVYALDLLGCGRSDKTNVVYTNYIYMKMLTEFIDNVIKEKPDVVATGDSASFVLMACMNEDKLINKIVMINPSSLTELAKVPTNKLKFIHTMMGVPVFGTLIYNIAVNPKSIKDDFESDFFYDREKIEENTLRTYIESSQSGKTGSKYLYASIKSKYTNANVLRCLNTINNNISIIVGNSNPEYALAAAQYENQIPGMNIITIEETKKLPQLEKPDEFIAALKKLLEFI</sequence>
<accession>A0A1M6R7T5</accession>
<dbReference type="Proteomes" id="UP000184301">
    <property type="component" value="Unassembled WGS sequence"/>
</dbReference>
<organism evidence="2 3">
    <name type="scientific">Hespellia stercorisuis DSM 15480</name>
    <dbReference type="NCBI Taxonomy" id="1121950"/>
    <lineage>
        <taxon>Bacteria</taxon>
        <taxon>Bacillati</taxon>
        <taxon>Bacillota</taxon>
        <taxon>Clostridia</taxon>
        <taxon>Lachnospirales</taxon>
        <taxon>Lachnospiraceae</taxon>
        <taxon>Hespellia</taxon>
    </lineage>
</organism>
<gene>
    <name evidence="2" type="ORF">SAMN02745243_02626</name>
</gene>
<keyword evidence="3" id="KW-1185">Reference proteome</keyword>
<dbReference type="PANTHER" id="PTHR46438">
    <property type="entry name" value="ALPHA/BETA-HYDROLASES SUPERFAMILY PROTEIN"/>
    <property type="match status" value="1"/>
</dbReference>
<dbReference type="SUPFAM" id="SSF53474">
    <property type="entry name" value="alpha/beta-Hydrolases"/>
    <property type="match status" value="1"/>
</dbReference>
<protein>
    <submittedName>
        <fullName evidence="2">Pimeloyl-ACP methyl ester carboxylesterase</fullName>
    </submittedName>
</protein>
<feature type="domain" description="AB hydrolase-1" evidence="1">
    <location>
        <begin position="63"/>
        <end position="247"/>
    </location>
</feature>
<reference evidence="2 3" key="1">
    <citation type="submission" date="2016-11" db="EMBL/GenBank/DDBJ databases">
        <authorList>
            <person name="Jaros S."/>
            <person name="Januszkiewicz K."/>
            <person name="Wedrychowicz H."/>
        </authorList>
    </citation>
    <scope>NUCLEOTIDE SEQUENCE [LARGE SCALE GENOMIC DNA]</scope>
    <source>
        <strain evidence="2 3">DSM 15480</strain>
    </source>
</reference>
<dbReference type="EMBL" id="FQZY01000040">
    <property type="protein sequence ID" value="SHK28486.1"/>
    <property type="molecule type" value="Genomic_DNA"/>
</dbReference>
<proteinExistence type="predicted"/>
<dbReference type="RefSeq" id="WP_073111211.1">
    <property type="nucleotide sequence ID" value="NZ_FQZY01000040.1"/>
</dbReference>
<dbReference type="InterPro" id="IPR000073">
    <property type="entry name" value="AB_hydrolase_1"/>
</dbReference>
<dbReference type="Gene3D" id="3.40.50.1820">
    <property type="entry name" value="alpha/beta hydrolase"/>
    <property type="match status" value="1"/>
</dbReference>
<name>A0A1M6R7T5_9FIRM</name>
<dbReference type="STRING" id="1121950.SAMN02745243_02626"/>
<dbReference type="AlphaFoldDB" id="A0A1M6R7T5"/>
<evidence type="ECO:0000313" key="2">
    <source>
        <dbReference type="EMBL" id="SHK28486.1"/>
    </source>
</evidence>
<evidence type="ECO:0000313" key="3">
    <source>
        <dbReference type="Proteomes" id="UP000184301"/>
    </source>
</evidence>
<dbReference type="InterPro" id="IPR029058">
    <property type="entry name" value="AB_hydrolase_fold"/>
</dbReference>